<dbReference type="InterPro" id="IPR036397">
    <property type="entry name" value="RNaseH_sf"/>
</dbReference>
<dbReference type="InterPro" id="IPR012337">
    <property type="entry name" value="RNaseH-like_sf"/>
</dbReference>
<dbReference type="GeneID" id="120253896"/>
<name>A0AB40ATU4_DIOCR</name>
<gene>
    <name evidence="4" type="primary">LOC120253896</name>
</gene>
<dbReference type="Pfam" id="PF25597">
    <property type="entry name" value="SH3_retrovirus"/>
    <property type="match status" value="1"/>
</dbReference>
<protein>
    <submittedName>
        <fullName evidence="4">Uncharacterized protein LOC120253896</fullName>
    </submittedName>
</protein>
<evidence type="ECO:0000313" key="3">
    <source>
        <dbReference type="Proteomes" id="UP001515500"/>
    </source>
</evidence>
<dbReference type="InterPro" id="IPR025724">
    <property type="entry name" value="GAG-pre-integrase_dom"/>
</dbReference>
<dbReference type="GO" id="GO:0003676">
    <property type="term" value="F:nucleic acid binding"/>
    <property type="evidence" value="ECO:0007669"/>
    <property type="project" value="InterPro"/>
</dbReference>
<dbReference type="SUPFAM" id="SSF53098">
    <property type="entry name" value="Ribonuclease H-like"/>
    <property type="match status" value="1"/>
</dbReference>
<organism evidence="3 4">
    <name type="scientific">Dioscorea cayennensis subsp. rotundata</name>
    <name type="common">White Guinea yam</name>
    <name type="synonym">Dioscorea rotundata</name>
    <dbReference type="NCBI Taxonomy" id="55577"/>
    <lineage>
        <taxon>Eukaryota</taxon>
        <taxon>Viridiplantae</taxon>
        <taxon>Streptophyta</taxon>
        <taxon>Embryophyta</taxon>
        <taxon>Tracheophyta</taxon>
        <taxon>Spermatophyta</taxon>
        <taxon>Magnoliopsida</taxon>
        <taxon>Liliopsida</taxon>
        <taxon>Dioscoreales</taxon>
        <taxon>Dioscoreaceae</taxon>
        <taxon>Dioscorea</taxon>
    </lineage>
</organism>
<dbReference type="PANTHER" id="PTHR42648">
    <property type="entry name" value="TRANSPOSASE, PUTATIVE-RELATED"/>
    <property type="match status" value="1"/>
</dbReference>
<dbReference type="Pfam" id="PF14223">
    <property type="entry name" value="Retrotran_gag_2"/>
    <property type="match status" value="1"/>
</dbReference>
<feature type="compositionally biased region" description="Basic and acidic residues" evidence="1">
    <location>
        <begin position="516"/>
        <end position="529"/>
    </location>
</feature>
<dbReference type="InterPro" id="IPR039537">
    <property type="entry name" value="Retrotran_Ty1/copia-like"/>
</dbReference>
<dbReference type="GO" id="GO:0015074">
    <property type="term" value="P:DNA integration"/>
    <property type="evidence" value="ECO:0007669"/>
    <property type="project" value="InterPro"/>
</dbReference>
<accession>A0AB40ATU4</accession>
<dbReference type="RefSeq" id="XP_039118034.1">
    <property type="nucleotide sequence ID" value="XM_039262100.1"/>
</dbReference>
<evidence type="ECO:0000259" key="2">
    <source>
        <dbReference type="PROSITE" id="PS50994"/>
    </source>
</evidence>
<feature type="domain" description="Integrase catalytic" evidence="2">
    <location>
        <begin position="308"/>
        <end position="425"/>
    </location>
</feature>
<feature type="region of interest" description="Disordered" evidence="1">
    <location>
        <begin position="516"/>
        <end position="540"/>
    </location>
</feature>
<dbReference type="PANTHER" id="PTHR42648:SF18">
    <property type="entry name" value="RETROTRANSPOSON, UNCLASSIFIED-LIKE PROTEIN"/>
    <property type="match status" value="1"/>
</dbReference>
<dbReference type="PROSITE" id="PS50994">
    <property type="entry name" value="INTEGRASE"/>
    <property type="match status" value="1"/>
</dbReference>
<sequence>MSSSSAKDADVPYFKGDNYNLWALMMKTMFRSKDLWKLVEKGFSEEGDTIRINESLKKDAKAMEFYAVNMKQRECVQDFITRVLDIGYQIRIMKEALPQKTVISKILRSLTPRFSLIVHSIIEAKDLNTLTVEQLSSSLKHHESILNIEDGHHEEERALHVGRISTQFGDHPHRGGRGEMKLFESLEATPTQSIRLGDGKSLQVEGVGYEVKFSGGECIITEANTKVKRYGHMNMRRLKHLSKNNMVLNLPIITDEYPCEACALGKQTLVGFPKKVTRRATTPMELIHADLVGPMNTPSIGGNTYFLLLTDDYSRFSWLKSNTFFRSRSFTVIAEANSLPMNSSHSGQAAGILHQPTVTRTPEQNGVAERKNKTVTEMAQTLLKEKSMLSEYWAEAVATAVHILNCSLTKVVEHQPPFEVLTGSKPSVDHFRVFGCLVYCYVDSQMRTKFDAKSFPAILIGYSDHSKAYKTMRRHVIVTCIQLMEIGLNLCRPHILMNDWIHNMLSTLPPVNSFSKQEKKKEKNLRRDPVTYNEAVKDEE</sequence>
<reference evidence="4" key="1">
    <citation type="submission" date="2025-08" db="UniProtKB">
        <authorList>
            <consortium name="RefSeq"/>
        </authorList>
    </citation>
    <scope>IDENTIFICATION</scope>
</reference>
<dbReference type="Proteomes" id="UP001515500">
    <property type="component" value="Unplaced"/>
</dbReference>
<evidence type="ECO:0000313" key="4">
    <source>
        <dbReference type="RefSeq" id="XP_039118034.1"/>
    </source>
</evidence>
<proteinExistence type="predicted"/>
<dbReference type="Gene3D" id="3.30.420.10">
    <property type="entry name" value="Ribonuclease H-like superfamily/Ribonuclease H"/>
    <property type="match status" value="1"/>
</dbReference>
<keyword evidence="3" id="KW-1185">Reference proteome</keyword>
<dbReference type="Pfam" id="PF13976">
    <property type="entry name" value="gag_pre-integrs"/>
    <property type="match status" value="1"/>
</dbReference>
<dbReference type="InterPro" id="IPR001584">
    <property type="entry name" value="Integrase_cat-core"/>
</dbReference>
<dbReference type="AlphaFoldDB" id="A0AB40ATU4"/>
<dbReference type="InterPro" id="IPR057670">
    <property type="entry name" value="SH3_retrovirus"/>
</dbReference>
<evidence type="ECO:0000256" key="1">
    <source>
        <dbReference type="SAM" id="MobiDB-lite"/>
    </source>
</evidence>